<keyword evidence="2" id="KW-1185">Reference proteome</keyword>
<dbReference type="KEGG" id="tpla:ElP_36050"/>
<dbReference type="AlphaFoldDB" id="A0A518H4C8"/>
<gene>
    <name evidence="1" type="ORF">ElP_36050</name>
</gene>
<organism evidence="1 2">
    <name type="scientific">Tautonia plasticadhaerens</name>
    <dbReference type="NCBI Taxonomy" id="2527974"/>
    <lineage>
        <taxon>Bacteria</taxon>
        <taxon>Pseudomonadati</taxon>
        <taxon>Planctomycetota</taxon>
        <taxon>Planctomycetia</taxon>
        <taxon>Isosphaerales</taxon>
        <taxon>Isosphaeraceae</taxon>
        <taxon>Tautonia</taxon>
    </lineage>
</organism>
<protein>
    <recommendedName>
        <fullName evidence="3">Ada DNA repair metal-binding domain-containing protein</fullName>
    </recommendedName>
</protein>
<evidence type="ECO:0000313" key="2">
    <source>
        <dbReference type="Proteomes" id="UP000317835"/>
    </source>
</evidence>
<evidence type="ECO:0008006" key="3">
    <source>
        <dbReference type="Google" id="ProtNLM"/>
    </source>
</evidence>
<accession>A0A518H4C8</accession>
<reference evidence="1 2" key="1">
    <citation type="submission" date="2019-02" db="EMBL/GenBank/DDBJ databases">
        <title>Deep-cultivation of Planctomycetes and their phenomic and genomic characterization uncovers novel biology.</title>
        <authorList>
            <person name="Wiegand S."/>
            <person name="Jogler M."/>
            <person name="Boedeker C."/>
            <person name="Pinto D."/>
            <person name="Vollmers J."/>
            <person name="Rivas-Marin E."/>
            <person name="Kohn T."/>
            <person name="Peeters S.H."/>
            <person name="Heuer A."/>
            <person name="Rast P."/>
            <person name="Oberbeckmann S."/>
            <person name="Bunk B."/>
            <person name="Jeske O."/>
            <person name="Meyerdierks A."/>
            <person name="Storesund J.E."/>
            <person name="Kallscheuer N."/>
            <person name="Luecker S."/>
            <person name="Lage O.M."/>
            <person name="Pohl T."/>
            <person name="Merkel B.J."/>
            <person name="Hornburger P."/>
            <person name="Mueller R.-W."/>
            <person name="Bruemmer F."/>
            <person name="Labrenz M."/>
            <person name="Spormann A.M."/>
            <person name="Op den Camp H."/>
            <person name="Overmann J."/>
            <person name="Amann R."/>
            <person name="Jetten M.S.M."/>
            <person name="Mascher T."/>
            <person name="Medema M.H."/>
            <person name="Devos D.P."/>
            <person name="Kaster A.-K."/>
            <person name="Ovreas L."/>
            <person name="Rohde M."/>
            <person name="Galperin M.Y."/>
            <person name="Jogler C."/>
        </authorList>
    </citation>
    <scope>NUCLEOTIDE SEQUENCE [LARGE SCALE GENOMIC DNA]</scope>
    <source>
        <strain evidence="1 2">ElP</strain>
    </source>
</reference>
<evidence type="ECO:0000313" key="1">
    <source>
        <dbReference type="EMBL" id="QDV35700.1"/>
    </source>
</evidence>
<dbReference type="Proteomes" id="UP000317835">
    <property type="component" value="Chromosome"/>
</dbReference>
<proteinExistence type="predicted"/>
<name>A0A518H4C8_9BACT</name>
<sequence>MPRRNRVTPHGEIVAVPARGTLMGNRGVFHDAKGQIRRPWALRRWILCVLAFKGRCRQVMAPGRYTELFFVDEATGLAAGHRPCAECQRARYNAFRDA</sequence>
<dbReference type="EMBL" id="CP036426">
    <property type="protein sequence ID" value="QDV35700.1"/>
    <property type="molecule type" value="Genomic_DNA"/>
</dbReference>